<dbReference type="Proteomes" id="UP000810292">
    <property type="component" value="Unassembled WGS sequence"/>
</dbReference>
<sequence>MTYKYCTVCGYETVPAATGETVYQATLDGKSYLTIQDAVEAWNNGNDEGNDTIILQNGKYVLDNLTIKQTAEGKGLTIEAETAGGVLLSAGEQGSTKHTNNETWGIFKIESDSSYNGSTPITFKNLTFELLNSDGGNVCAVHVGTTGSDRYTENIIIDGCSFYGINDESYAVSGTAGSGNKNVTFQNCYAENMRGFYQGIATPVKILDSTFKDCKSIINRQNKITPATDDSYNIEIRNVSGNVKSAIPDSIYAIRSSGGRMLIENCNITMDFNTDGAADTGANGLIVLRDGTHEVDIKNSVLTVNNTGAMDNAYIIYKEIGTKEPENINSIIITGTTLNGKIDPALNEKINIKN</sequence>
<evidence type="ECO:0000313" key="1">
    <source>
        <dbReference type="EMBL" id="MBO8469583.1"/>
    </source>
</evidence>
<accession>A0A9D9IBK0</accession>
<organism evidence="1 2">
    <name type="scientific">Candidatus Ornithospirochaeta stercoravium</name>
    <dbReference type="NCBI Taxonomy" id="2840897"/>
    <lineage>
        <taxon>Bacteria</taxon>
        <taxon>Pseudomonadati</taxon>
        <taxon>Spirochaetota</taxon>
        <taxon>Spirochaetia</taxon>
        <taxon>Spirochaetales</taxon>
        <taxon>Spirochaetaceae</taxon>
        <taxon>Spirochaetaceae incertae sedis</taxon>
        <taxon>Candidatus Ornithospirochaeta</taxon>
    </lineage>
</organism>
<dbReference type="SUPFAM" id="SSF51126">
    <property type="entry name" value="Pectin lyase-like"/>
    <property type="match status" value="1"/>
</dbReference>
<reference evidence="1" key="1">
    <citation type="submission" date="2020-10" db="EMBL/GenBank/DDBJ databases">
        <authorList>
            <person name="Gilroy R."/>
        </authorList>
    </citation>
    <scope>NUCLEOTIDE SEQUENCE</scope>
    <source>
        <strain evidence="1">14700</strain>
    </source>
</reference>
<dbReference type="EMBL" id="JADIMF010000119">
    <property type="protein sequence ID" value="MBO8469583.1"/>
    <property type="molecule type" value="Genomic_DNA"/>
</dbReference>
<evidence type="ECO:0000313" key="2">
    <source>
        <dbReference type="Proteomes" id="UP000810292"/>
    </source>
</evidence>
<dbReference type="InterPro" id="IPR012334">
    <property type="entry name" value="Pectin_lyas_fold"/>
</dbReference>
<name>A0A9D9IBK0_9SPIO</name>
<gene>
    <name evidence="1" type="ORF">IAA72_07350</name>
</gene>
<comment type="caution">
    <text evidence="1">The sequence shown here is derived from an EMBL/GenBank/DDBJ whole genome shotgun (WGS) entry which is preliminary data.</text>
</comment>
<protein>
    <submittedName>
        <fullName evidence="1">Uncharacterized protein</fullName>
    </submittedName>
</protein>
<proteinExistence type="predicted"/>
<reference evidence="1" key="2">
    <citation type="journal article" date="2021" name="PeerJ">
        <title>Extensive microbial diversity within the chicken gut microbiome revealed by metagenomics and culture.</title>
        <authorList>
            <person name="Gilroy R."/>
            <person name="Ravi A."/>
            <person name="Getino M."/>
            <person name="Pursley I."/>
            <person name="Horton D.L."/>
            <person name="Alikhan N.F."/>
            <person name="Baker D."/>
            <person name="Gharbi K."/>
            <person name="Hall N."/>
            <person name="Watson M."/>
            <person name="Adriaenssens E.M."/>
            <person name="Foster-Nyarko E."/>
            <person name="Jarju S."/>
            <person name="Secka A."/>
            <person name="Antonio M."/>
            <person name="Oren A."/>
            <person name="Chaudhuri R.R."/>
            <person name="La Ragione R."/>
            <person name="Hildebrand F."/>
            <person name="Pallen M.J."/>
        </authorList>
    </citation>
    <scope>NUCLEOTIDE SEQUENCE</scope>
    <source>
        <strain evidence="1">14700</strain>
    </source>
</reference>
<dbReference type="InterPro" id="IPR011050">
    <property type="entry name" value="Pectin_lyase_fold/virulence"/>
</dbReference>
<dbReference type="Gene3D" id="2.160.20.10">
    <property type="entry name" value="Single-stranded right-handed beta-helix, Pectin lyase-like"/>
    <property type="match status" value="1"/>
</dbReference>
<dbReference type="AlphaFoldDB" id="A0A9D9IBK0"/>